<dbReference type="AlphaFoldDB" id="A0A9D1L7V2"/>
<evidence type="ECO:0000313" key="1">
    <source>
        <dbReference type="EMBL" id="HIU27380.1"/>
    </source>
</evidence>
<dbReference type="InterPro" id="IPR010181">
    <property type="entry name" value="CGCAxxGCC_motif"/>
</dbReference>
<gene>
    <name evidence="1" type="ORF">IAD16_03220</name>
</gene>
<proteinExistence type="predicted"/>
<dbReference type="EMBL" id="DVMO01000049">
    <property type="protein sequence ID" value="HIU27380.1"/>
    <property type="molecule type" value="Genomic_DNA"/>
</dbReference>
<dbReference type="Proteomes" id="UP000824091">
    <property type="component" value="Unassembled WGS sequence"/>
</dbReference>
<comment type="caution">
    <text evidence="1">The sequence shown here is derived from an EMBL/GenBank/DDBJ whole genome shotgun (WGS) entry which is preliminary data.</text>
</comment>
<accession>A0A9D1L7V2</accession>
<protein>
    <submittedName>
        <fullName evidence="1">C_GCAxxG_C_C family protein</fullName>
    </submittedName>
</protein>
<dbReference type="Pfam" id="PF09719">
    <property type="entry name" value="C_GCAxxG_C_C"/>
    <property type="match status" value="1"/>
</dbReference>
<sequence length="177" mass="19383">MKDYTKLSQEEKDALVKKAMDVGFQTETDYGNCIQSCLYGLYCAFPDFGITKDMLKASFGIAGGTGCSLMGTCGALNAAAWAISLCEGRPIDDLGGKYGHCHAKIREVVDKFNKEYDGVLCADVMRQRMGDVYDWKTPEGLKGYNDHQGTFHCATAVAFCAEIIARMIVDGELKNDN</sequence>
<reference evidence="1" key="2">
    <citation type="journal article" date="2021" name="PeerJ">
        <title>Extensive microbial diversity within the chicken gut microbiome revealed by metagenomics and culture.</title>
        <authorList>
            <person name="Gilroy R."/>
            <person name="Ravi A."/>
            <person name="Getino M."/>
            <person name="Pursley I."/>
            <person name="Horton D.L."/>
            <person name="Alikhan N.F."/>
            <person name="Baker D."/>
            <person name="Gharbi K."/>
            <person name="Hall N."/>
            <person name="Watson M."/>
            <person name="Adriaenssens E.M."/>
            <person name="Foster-Nyarko E."/>
            <person name="Jarju S."/>
            <person name="Secka A."/>
            <person name="Antonio M."/>
            <person name="Oren A."/>
            <person name="Chaudhuri R.R."/>
            <person name="La Ragione R."/>
            <person name="Hildebrand F."/>
            <person name="Pallen M.J."/>
        </authorList>
    </citation>
    <scope>NUCLEOTIDE SEQUENCE</scope>
    <source>
        <strain evidence="1">11300</strain>
    </source>
</reference>
<name>A0A9D1L7V2_9FIRM</name>
<organism evidence="1 2">
    <name type="scientific">Candidatus Fimisoma avicola</name>
    <dbReference type="NCBI Taxonomy" id="2840826"/>
    <lineage>
        <taxon>Bacteria</taxon>
        <taxon>Bacillati</taxon>
        <taxon>Bacillota</taxon>
        <taxon>Clostridia</taxon>
        <taxon>Eubacteriales</taxon>
        <taxon>Candidatus Fimisoma</taxon>
    </lineage>
</organism>
<evidence type="ECO:0000313" key="2">
    <source>
        <dbReference type="Proteomes" id="UP000824091"/>
    </source>
</evidence>
<reference evidence="1" key="1">
    <citation type="submission" date="2020-10" db="EMBL/GenBank/DDBJ databases">
        <authorList>
            <person name="Gilroy R."/>
        </authorList>
    </citation>
    <scope>NUCLEOTIDE SEQUENCE</scope>
    <source>
        <strain evidence="1">11300</strain>
    </source>
</reference>